<name>A0A504XJF6_LEIDO</name>
<dbReference type="PANTHER" id="PTHR15350:SF5">
    <property type="entry name" value="COP9 SIGNALOSOME COMPLEX SUBUNIT 7"/>
    <property type="match status" value="1"/>
</dbReference>
<dbReference type="EMBL" id="RHLD01000022">
    <property type="protein sequence ID" value="TPP48991.1"/>
    <property type="molecule type" value="Genomic_DNA"/>
</dbReference>
<dbReference type="VEuPathDB" id="TriTrypDB:LdCL_250009100"/>
<proteinExistence type="predicted"/>
<dbReference type="GO" id="GO:0008180">
    <property type="term" value="C:COP9 signalosome"/>
    <property type="evidence" value="ECO:0007669"/>
    <property type="project" value="UniProtKB-KW"/>
</dbReference>
<evidence type="ECO:0000256" key="1">
    <source>
        <dbReference type="ARBA" id="ARBA00022790"/>
    </source>
</evidence>
<evidence type="ECO:0000313" key="3">
    <source>
        <dbReference type="Proteomes" id="UP000318821"/>
    </source>
</evidence>
<sequence>MKAFFKSLVYKTLVSEASNTPLVQRVAEKAARMERDLTSEKFGLWLGAAAREVANDIRSSYNVVRAYLNRDAVQKPQQSLSAGGGQAGTVVEMGSLGGASYVVRVQQATTAADALAAVQSGLADASVFFYGALLSALQTCMRRQNATAVPARTSDTIALLKLLTFNTVADVDETSDGVKALLAQQPELMTKLQLLSFLTLCSEHALTPDGVCLSYDDVERALGVQDTVSVQRTVLHAVQQRLCVARLNERERQVRVYSYESRNVTPDDMAKLRERVAQWTAYAEAHLRDIQPS</sequence>
<gene>
    <name evidence="2" type="ORF">CGC20_27050</name>
</gene>
<dbReference type="VEuPathDB" id="TriTrypDB:LdBPK_250410.1"/>
<organism evidence="2 3">
    <name type="scientific">Leishmania donovani</name>
    <dbReference type="NCBI Taxonomy" id="5661"/>
    <lineage>
        <taxon>Eukaryota</taxon>
        <taxon>Discoba</taxon>
        <taxon>Euglenozoa</taxon>
        <taxon>Kinetoplastea</taxon>
        <taxon>Metakinetoplastina</taxon>
        <taxon>Trypanosomatida</taxon>
        <taxon>Trypanosomatidae</taxon>
        <taxon>Leishmaniinae</taxon>
        <taxon>Leishmania</taxon>
    </lineage>
</organism>
<dbReference type="Proteomes" id="UP000318821">
    <property type="component" value="Unassembled WGS sequence"/>
</dbReference>
<dbReference type="PANTHER" id="PTHR15350">
    <property type="entry name" value="COP9 SIGNALOSOME COMPLEX SUBUNIT 7/DENDRITIC CELL PROTEIN GA17"/>
    <property type="match status" value="1"/>
</dbReference>
<dbReference type="VEuPathDB" id="TriTrypDB:LdBPK_250400.1"/>
<comment type="caution">
    <text evidence="2">The sequence shown here is derived from an EMBL/GenBank/DDBJ whole genome shotgun (WGS) entry which is preliminary data.</text>
</comment>
<protein>
    <submittedName>
        <fullName evidence="2">Uncharacterized protein</fullName>
    </submittedName>
</protein>
<reference evidence="3" key="1">
    <citation type="submission" date="2019-02" db="EMBL/GenBank/DDBJ databases">
        <title>FDA dAtabase for Regulatory Grade micrObial Sequences (FDA-ARGOS): Supporting development and validation of Infectious Disease Dx tests.</title>
        <authorList>
            <person name="Duncan R."/>
            <person name="Fisher C."/>
            <person name="Tallon L."/>
            <person name="Sadzewicz L."/>
            <person name="Sengamalay N."/>
            <person name="Ott S."/>
            <person name="Godinez A."/>
            <person name="Nagaraj S."/>
            <person name="Vavikolanu K."/>
            <person name="Vyas G."/>
            <person name="Nadendla S."/>
            <person name="Aluvathingal J."/>
            <person name="Sichtig H."/>
        </authorList>
    </citation>
    <scope>NUCLEOTIDE SEQUENCE [LARGE SCALE GENOMIC DNA]</scope>
    <source>
        <strain evidence="3">FDAARGOS_360</strain>
    </source>
</reference>
<evidence type="ECO:0000313" key="2">
    <source>
        <dbReference type="EMBL" id="TPP48991.1"/>
    </source>
</evidence>
<dbReference type="VEuPathDB" id="TriTrypDB:LDHU3_25.0470"/>
<dbReference type="InterPro" id="IPR045237">
    <property type="entry name" value="COPS7/eIF3m"/>
</dbReference>
<accession>A0A504XJF6</accession>
<dbReference type="VEuPathDB" id="TriTrypDB:LdCL_250009200"/>
<keyword evidence="1" id="KW-0736">Signalosome</keyword>
<dbReference type="AlphaFoldDB" id="A0A504XJF6"/>
<dbReference type="VEuPathDB" id="TriTrypDB:LDHU3_25.0480"/>